<feature type="compositionally biased region" description="Basic and acidic residues" evidence="1">
    <location>
        <begin position="240"/>
        <end position="281"/>
    </location>
</feature>
<feature type="compositionally biased region" description="Basic and acidic residues" evidence="1">
    <location>
        <begin position="570"/>
        <end position="580"/>
    </location>
</feature>
<evidence type="ECO:0000256" key="1">
    <source>
        <dbReference type="SAM" id="MobiDB-lite"/>
    </source>
</evidence>
<reference evidence="3" key="1">
    <citation type="submission" date="2020-07" db="EMBL/GenBank/DDBJ databases">
        <title>Draft Genome Sequence of a Deep-Sea Yeast, Naganishia (Cryptococcus) liquefaciens strain N6.</title>
        <authorList>
            <person name="Han Y.W."/>
            <person name="Kajitani R."/>
            <person name="Morimoto H."/>
            <person name="Parhat M."/>
            <person name="Tsubouchi H."/>
            <person name="Bakenova O."/>
            <person name="Ogata M."/>
            <person name="Argunhan B."/>
            <person name="Aoki R."/>
            <person name="Kajiwara S."/>
            <person name="Itoh T."/>
            <person name="Iwasaki H."/>
        </authorList>
    </citation>
    <scope>NUCLEOTIDE SEQUENCE</scope>
    <source>
        <strain evidence="3">N6</strain>
    </source>
</reference>
<evidence type="ECO:0000313" key="4">
    <source>
        <dbReference type="Proteomes" id="UP000620104"/>
    </source>
</evidence>
<protein>
    <recommendedName>
        <fullName evidence="2">VHS domain-containing protein</fullName>
    </recommendedName>
</protein>
<dbReference type="EMBL" id="BLZA01000021">
    <property type="protein sequence ID" value="GHJ87330.1"/>
    <property type="molecule type" value="Genomic_DNA"/>
</dbReference>
<evidence type="ECO:0000259" key="2">
    <source>
        <dbReference type="PROSITE" id="PS50179"/>
    </source>
</evidence>
<feature type="compositionally biased region" description="Acidic residues" evidence="1">
    <location>
        <begin position="386"/>
        <end position="397"/>
    </location>
</feature>
<dbReference type="PROSITE" id="PS50179">
    <property type="entry name" value="VHS"/>
    <property type="match status" value="1"/>
</dbReference>
<dbReference type="GO" id="GO:0007034">
    <property type="term" value="P:vacuolar transport"/>
    <property type="evidence" value="ECO:0007669"/>
    <property type="project" value="UniProtKB-ARBA"/>
</dbReference>
<feature type="region of interest" description="Disordered" evidence="1">
    <location>
        <begin position="381"/>
        <end position="580"/>
    </location>
</feature>
<accession>A0A8H3TV89</accession>
<organism evidence="3 4">
    <name type="scientific">Naganishia liquefaciens</name>
    <dbReference type="NCBI Taxonomy" id="104408"/>
    <lineage>
        <taxon>Eukaryota</taxon>
        <taxon>Fungi</taxon>
        <taxon>Dikarya</taxon>
        <taxon>Basidiomycota</taxon>
        <taxon>Agaricomycotina</taxon>
        <taxon>Tremellomycetes</taxon>
        <taxon>Filobasidiales</taxon>
        <taxon>Filobasidiaceae</taxon>
        <taxon>Naganishia</taxon>
    </lineage>
</organism>
<name>A0A8H3TV89_9TREE</name>
<proteinExistence type="predicted"/>
<dbReference type="GO" id="GO:0051666">
    <property type="term" value="P:actin cortical patch localization"/>
    <property type="evidence" value="ECO:0007669"/>
    <property type="project" value="TreeGrafter"/>
</dbReference>
<dbReference type="AlphaFoldDB" id="A0A8H3TV89"/>
<sequence length="580" mass="65821">MSKYSQRFREAKAIIATLEGEKAHSSITDWVEILTSERYTEDSLDGVTELMESIRLQGYEGVTESSRAIRKKLKYGNVHRQIRALTILLALSENGTKGYQHSFANQQLVQRLRDMATDSLTDPKVKRKLISVFHAWYLAYGDDAKNRELATLYPQYSGKKVANPVTRSGPPRTSTDEAPARKVTAAFEDLEHSWAPAGGVRDNSSANYADLREEAERRKREREARAALEAREAEIERRERALKNKENDKHKAETYRQKMLEEEAQRRKQKEKERLEKERAKNQPKRPPFNFEKEKPQILVSIANASQAAINLQNACRLVDRTKDRLQENLRVQDNLEKAKMARRPIIRYIQLVNDEEYVGTLLEANEKIVEAIQLYDKLCNAPPDADPDSDAEEDEDAQVKRAKTESEMEEVRRRLAAQQLESQPTGEMWQLQERQKNEVSKARTRQAAGKPARYYDDRYNEQAVASRLPPPMSPDEILDEDRGSLSDFSDYDYDSSDAEYRARSRAASRRQSLAAGGPSGGRGGYVEQPSYAALDDDRDGGSALLDPNDPFADPTDFLGSIGNSSGGGKSKERLEWAAI</sequence>
<dbReference type="Pfam" id="PF00790">
    <property type="entry name" value="VHS"/>
    <property type="match status" value="1"/>
</dbReference>
<dbReference type="Gene3D" id="1.25.40.90">
    <property type="match status" value="1"/>
</dbReference>
<dbReference type="CDD" id="cd14232">
    <property type="entry name" value="GAT_LSB5"/>
    <property type="match status" value="1"/>
</dbReference>
<feature type="compositionally biased region" description="Basic and acidic residues" evidence="1">
    <location>
        <begin position="398"/>
        <end position="414"/>
    </location>
</feature>
<dbReference type="GO" id="GO:0035091">
    <property type="term" value="F:phosphatidylinositol binding"/>
    <property type="evidence" value="ECO:0007669"/>
    <property type="project" value="InterPro"/>
</dbReference>
<dbReference type="PANTHER" id="PTHR47789">
    <property type="entry name" value="LAS SEVENTEEN-BINDING PROTEIN 5"/>
    <property type="match status" value="1"/>
</dbReference>
<dbReference type="GO" id="GO:0030479">
    <property type="term" value="C:actin cortical patch"/>
    <property type="evidence" value="ECO:0007669"/>
    <property type="project" value="TreeGrafter"/>
</dbReference>
<dbReference type="OrthoDB" id="10068368at2759"/>
<comment type="caution">
    <text evidence="3">The sequence shown here is derived from an EMBL/GenBank/DDBJ whole genome shotgun (WGS) entry which is preliminary data.</text>
</comment>
<dbReference type="GO" id="GO:0007015">
    <property type="term" value="P:actin filament organization"/>
    <property type="evidence" value="ECO:0007669"/>
    <property type="project" value="InterPro"/>
</dbReference>
<gene>
    <name evidence="3" type="ORF">NliqN6_3732</name>
</gene>
<dbReference type="CDD" id="cd16980">
    <property type="entry name" value="VHS_Lsb5"/>
    <property type="match status" value="1"/>
</dbReference>
<keyword evidence="4" id="KW-1185">Reference proteome</keyword>
<dbReference type="SMART" id="SM00288">
    <property type="entry name" value="VHS"/>
    <property type="match status" value="1"/>
</dbReference>
<dbReference type="GO" id="GO:0006897">
    <property type="term" value="P:endocytosis"/>
    <property type="evidence" value="ECO:0007669"/>
    <property type="project" value="InterPro"/>
</dbReference>
<feature type="region of interest" description="Disordered" evidence="1">
    <location>
        <begin position="160"/>
        <end position="180"/>
    </location>
</feature>
<dbReference type="PANTHER" id="PTHR47789:SF1">
    <property type="entry name" value="LAS SEVENTEEN-BINDING PROTEIN 5"/>
    <property type="match status" value="1"/>
</dbReference>
<dbReference type="SUPFAM" id="SSF89009">
    <property type="entry name" value="GAT-like domain"/>
    <property type="match status" value="1"/>
</dbReference>
<evidence type="ECO:0000313" key="3">
    <source>
        <dbReference type="EMBL" id="GHJ87330.1"/>
    </source>
</evidence>
<dbReference type="InterPro" id="IPR044103">
    <property type="entry name" value="GAT_LSB5"/>
</dbReference>
<dbReference type="InterPro" id="IPR008942">
    <property type="entry name" value="ENTH_VHS"/>
</dbReference>
<feature type="domain" description="VHS" evidence="2">
    <location>
        <begin position="34"/>
        <end position="164"/>
    </location>
</feature>
<dbReference type="GO" id="GO:0043130">
    <property type="term" value="F:ubiquitin binding"/>
    <property type="evidence" value="ECO:0007669"/>
    <property type="project" value="InterPro"/>
</dbReference>
<dbReference type="Proteomes" id="UP000620104">
    <property type="component" value="Unassembled WGS sequence"/>
</dbReference>
<dbReference type="InterPro" id="IPR045007">
    <property type="entry name" value="LSB5"/>
</dbReference>
<dbReference type="InterPro" id="IPR002014">
    <property type="entry name" value="VHS_dom"/>
</dbReference>
<dbReference type="SUPFAM" id="SSF48464">
    <property type="entry name" value="ENTH/VHS domain"/>
    <property type="match status" value="1"/>
</dbReference>
<feature type="region of interest" description="Disordered" evidence="1">
    <location>
        <begin position="240"/>
        <end position="290"/>
    </location>
</feature>